<accession>A0A921JHH3</accession>
<reference evidence="1" key="1">
    <citation type="journal article" date="2021" name="PeerJ">
        <title>Extensive microbial diversity within the chicken gut microbiome revealed by metagenomics and culture.</title>
        <authorList>
            <person name="Gilroy R."/>
            <person name="Ravi A."/>
            <person name="Getino M."/>
            <person name="Pursley I."/>
            <person name="Horton D.L."/>
            <person name="Alikhan N.F."/>
            <person name="Baker D."/>
            <person name="Gharbi K."/>
            <person name="Hall N."/>
            <person name="Watson M."/>
            <person name="Adriaenssens E.M."/>
            <person name="Foster-Nyarko E."/>
            <person name="Jarju S."/>
            <person name="Secka A."/>
            <person name="Antonio M."/>
            <person name="Oren A."/>
            <person name="Chaudhuri R.R."/>
            <person name="La Ragione R."/>
            <person name="Hildebrand F."/>
            <person name="Pallen M.J."/>
        </authorList>
    </citation>
    <scope>NUCLEOTIDE SEQUENCE</scope>
    <source>
        <strain evidence="1">4100</strain>
    </source>
</reference>
<gene>
    <name evidence="1" type="ORF">K8V47_00645</name>
</gene>
<dbReference type="AlphaFoldDB" id="A0A921JHH3"/>
<evidence type="ECO:0000313" key="2">
    <source>
        <dbReference type="Proteomes" id="UP000711407"/>
    </source>
</evidence>
<evidence type="ECO:0000313" key="1">
    <source>
        <dbReference type="EMBL" id="HJE38263.1"/>
    </source>
</evidence>
<organism evidence="1 2">
    <name type="scientific">Candidatus Amulumruptor caecigallinarius</name>
    <dbReference type="NCBI Taxonomy" id="2109911"/>
    <lineage>
        <taxon>Bacteria</taxon>
        <taxon>Pseudomonadati</taxon>
        <taxon>Bacteroidota</taxon>
        <taxon>Bacteroidia</taxon>
        <taxon>Bacteroidales</taxon>
        <taxon>Muribaculaceae</taxon>
        <taxon>Candidatus Amulumruptor</taxon>
    </lineage>
</organism>
<dbReference type="EMBL" id="DYXT01000006">
    <property type="protein sequence ID" value="HJE38263.1"/>
    <property type="molecule type" value="Genomic_DNA"/>
</dbReference>
<proteinExistence type="predicted"/>
<name>A0A921JHH3_9BACT</name>
<reference evidence="1" key="2">
    <citation type="submission" date="2021-09" db="EMBL/GenBank/DDBJ databases">
        <authorList>
            <person name="Gilroy R."/>
        </authorList>
    </citation>
    <scope>NUCLEOTIDE SEQUENCE</scope>
    <source>
        <strain evidence="1">4100</strain>
    </source>
</reference>
<comment type="caution">
    <text evidence="1">The sequence shown here is derived from an EMBL/GenBank/DDBJ whole genome shotgun (WGS) entry which is preliminary data.</text>
</comment>
<protein>
    <submittedName>
        <fullName evidence="1">Uncharacterized protein</fullName>
    </submittedName>
</protein>
<sequence length="167" mass="19293">MRYKFPFSFKIEFDENRANVKRLWRPQLAELGLQQARLEEVKKQNDAIKGMYTEQASVLADRLNATSYLTYKKDFDDFQKYMSAALSYAYKISNGKAAPVIERLKVKNKVFEEQVAYVSAVAPTAGAVLGGSMESGARMKEFQRLHKEMNKLYKETSSFVKWCKLVY</sequence>
<dbReference type="Proteomes" id="UP000711407">
    <property type="component" value="Unassembled WGS sequence"/>
</dbReference>